<dbReference type="EMBL" id="CAJZAH010000001">
    <property type="protein sequence ID" value="CAG9169384.1"/>
    <property type="molecule type" value="Genomic_DNA"/>
</dbReference>
<proteinExistence type="predicted"/>
<evidence type="ECO:0000259" key="1">
    <source>
        <dbReference type="Pfam" id="PF12146"/>
    </source>
</evidence>
<dbReference type="Pfam" id="PF12146">
    <property type="entry name" value="Hydrolase_4"/>
    <property type="match status" value="1"/>
</dbReference>
<evidence type="ECO:0000313" key="2">
    <source>
        <dbReference type="EMBL" id="CAG9169384.1"/>
    </source>
</evidence>
<dbReference type="SUPFAM" id="SSF53474">
    <property type="entry name" value="alpha/beta-Hydrolases"/>
    <property type="match status" value="2"/>
</dbReference>
<dbReference type="InterPro" id="IPR053145">
    <property type="entry name" value="AB_hydrolase_Est10"/>
</dbReference>
<sequence length="604" mass="63392">MKRVAFGECVGWLHDAPGDTAVVLCATIGHEAMWSHRALRHLADDLAAAGVPALRFDYPGTGDAAGAEAAPGSMAQWERAIVDAAAWMRARTGTRRVVLCGLRLGAMLAVLAAETMAAHAGAGADGLVLIAPPLAGQDYLGDMRMLHANWRDSLLAPGEAPCADGALPLLGYRLSADTVARIDALRLDERPRVPGRRVLLLDAWPGSGSPVAALAAHYQRGGACVTLADFPEYPRMMQCADLAAVPERAWRDILHWLGPVTTVRPPCPPGARAGAAPPLLADGACEWPLWLDGGRQFGILCTTHAAPSGSVAGRQPKGGTVVIFPNSGGSHHVGDCRIFVTLSRQLARMGAASLRLDVSMLGDTPSAAREVSASALMGERSCRDVAAAVDWVRARGYDKVVVAGIGTGGWLGLQAALRHPGVDGLVLANLPAFPGAGAALRSLCGLRADRGARSHRWPGWYAWSRVAGLGRRIGRMLRAANAEGYADARGDAAYADAAAPGANAARDPRTAMHALHARGVRVDLLYGKGDIGLARARAQLGGGLDALAPLHRVHVRVLPWHDHKLWLPESRDAFAAQLVLHVRDLARDDPAAAALPANIALSDP</sequence>
<organism evidence="2 3">
    <name type="scientific">Cupriavidus respiraculi</name>
    <dbReference type="NCBI Taxonomy" id="195930"/>
    <lineage>
        <taxon>Bacteria</taxon>
        <taxon>Pseudomonadati</taxon>
        <taxon>Pseudomonadota</taxon>
        <taxon>Betaproteobacteria</taxon>
        <taxon>Burkholderiales</taxon>
        <taxon>Burkholderiaceae</taxon>
        <taxon>Cupriavidus</taxon>
    </lineage>
</organism>
<evidence type="ECO:0000313" key="3">
    <source>
        <dbReference type="Proteomes" id="UP000721236"/>
    </source>
</evidence>
<keyword evidence="3" id="KW-1185">Reference proteome</keyword>
<dbReference type="RefSeq" id="WP_224040573.1">
    <property type="nucleotide sequence ID" value="NZ_CAJZAH010000001.1"/>
</dbReference>
<feature type="domain" description="Serine aminopeptidase S33" evidence="1">
    <location>
        <begin position="35"/>
        <end position="146"/>
    </location>
</feature>
<name>A0ABM8WQ04_9BURK</name>
<dbReference type="PANTHER" id="PTHR43265:SF1">
    <property type="entry name" value="ESTERASE ESTD"/>
    <property type="match status" value="1"/>
</dbReference>
<dbReference type="InterPro" id="IPR029058">
    <property type="entry name" value="AB_hydrolase_fold"/>
</dbReference>
<reference evidence="2 3" key="1">
    <citation type="submission" date="2021-08" db="EMBL/GenBank/DDBJ databases">
        <authorList>
            <person name="Peeters C."/>
        </authorList>
    </citation>
    <scope>NUCLEOTIDE SEQUENCE [LARGE SCALE GENOMIC DNA]</scope>
    <source>
        <strain evidence="2 3">LMG 21510</strain>
    </source>
</reference>
<dbReference type="Gene3D" id="3.40.50.1820">
    <property type="entry name" value="alpha/beta hydrolase"/>
    <property type="match status" value="2"/>
</dbReference>
<dbReference type="Proteomes" id="UP000721236">
    <property type="component" value="Unassembled WGS sequence"/>
</dbReference>
<accession>A0ABM8WQ04</accession>
<protein>
    <recommendedName>
        <fullName evidence="1">Serine aminopeptidase S33 domain-containing protein</fullName>
    </recommendedName>
</protein>
<dbReference type="PANTHER" id="PTHR43265">
    <property type="entry name" value="ESTERASE ESTD"/>
    <property type="match status" value="1"/>
</dbReference>
<comment type="caution">
    <text evidence="2">The sequence shown here is derived from an EMBL/GenBank/DDBJ whole genome shotgun (WGS) entry which is preliminary data.</text>
</comment>
<gene>
    <name evidence="2" type="ORF">LMG21510_01407</name>
</gene>
<dbReference type="InterPro" id="IPR022742">
    <property type="entry name" value="Hydrolase_4"/>
</dbReference>